<comment type="subcellular location">
    <subcellularLocation>
        <location evidence="2">Membrane</location>
        <topology evidence="2">Multi-pass membrane protein</topology>
    </subcellularLocation>
</comment>
<dbReference type="SUPFAM" id="SSF55874">
    <property type="entry name" value="ATPase domain of HSP90 chaperone/DNA topoisomerase II/histidine kinase"/>
    <property type="match status" value="1"/>
</dbReference>
<keyword evidence="10 13" id="KW-1133">Transmembrane helix</keyword>
<dbReference type="InterPro" id="IPR003594">
    <property type="entry name" value="HATPase_dom"/>
</dbReference>
<feature type="transmembrane region" description="Helical" evidence="13">
    <location>
        <begin position="78"/>
        <end position="98"/>
    </location>
</feature>
<dbReference type="PROSITE" id="PS50112">
    <property type="entry name" value="PAS"/>
    <property type="match status" value="1"/>
</dbReference>
<keyword evidence="5" id="KW-0808">Transferase</keyword>
<dbReference type="Pfam" id="PF02518">
    <property type="entry name" value="HATPase_c"/>
    <property type="match status" value="1"/>
</dbReference>
<dbReference type="Gene3D" id="3.30.565.10">
    <property type="entry name" value="Histidine kinase-like ATPase, C-terminal domain"/>
    <property type="match status" value="1"/>
</dbReference>
<evidence type="ECO:0000256" key="1">
    <source>
        <dbReference type="ARBA" id="ARBA00000085"/>
    </source>
</evidence>
<dbReference type="PROSITE" id="PS50109">
    <property type="entry name" value="HIS_KIN"/>
    <property type="match status" value="1"/>
</dbReference>
<organism evidence="16 17">
    <name type="scientific">Undibacterium rugosum</name>
    <dbReference type="NCBI Taxonomy" id="2762291"/>
    <lineage>
        <taxon>Bacteria</taxon>
        <taxon>Pseudomonadati</taxon>
        <taxon>Pseudomonadota</taxon>
        <taxon>Betaproteobacteria</taxon>
        <taxon>Burkholderiales</taxon>
        <taxon>Oxalobacteraceae</taxon>
        <taxon>Undibacterium</taxon>
    </lineage>
</organism>
<keyword evidence="6 13" id="KW-0812">Transmembrane</keyword>
<evidence type="ECO:0000256" key="7">
    <source>
        <dbReference type="ARBA" id="ARBA00022741"/>
    </source>
</evidence>
<dbReference type="InterPro" id="IPR035965">
    <property type="entry name" value="PAS-like_dom_sf"/>
</dbReference>
<comment type="caution">
    <text evidence="16">The sequence shown here is derived from an EMBL/GenBank/DDBJ whole genome shotgun (WGS) entry which is preliminary data.</text>
</comment>
<evidence type="ECO:0000256" key="9">
    <source>
        <dbReference type="ARBA" id="ARBA00022840"/>
    </source>
</evidence>
<evidence type="ECO:0000256" key="8">
    <source>
        <dbReference type="ARBA" id="ARBA00022777"/>
    </source>
</evidence>
<evidence type="ECO:0000256" key="4">
    <source>
        <dbReference type="ARBA" id="ARBA00022553"/>
    </source>
</evidence>
<dbReference type="Pfam" id="PF25323">
    <property type="entry name" value="6TM_PilS"/>
    <property type="match status" value="1"/>
</dbReference>
<feature type="transmembrane region" description="Helical" evidence="13">
    <location>
        <begin position="51"/>
        <end position="72"/>
    </location>
</feature>
<dbReference type="Pfam" id="PF00989">
    <property type="entry name" value="PAS"/>
    <property type="match status" value="1"/>
</dbReference>
<dbReference type="InterPro" id="IPR004358">
    <property type="entry name" value="Sig_transdc_His_kin-like_C"/>
</dbReference>
<dbReference type="PRINTS" id="PR00344">
    <property type="entry name" value="BCTRLSENSOR"/>
</dbReference>
<sequence length="591" mass="65651">MPASFSGLSNPSPSFWRSLQTFNISRIIIAACLLLLLNLRSTKDIWVFSHLLAKDICFAYLFASIGFTLIRFFHQRHFVVQLLAQIVVDLLVISLLYLGSGGGRGGLSILFMFPLAGVAILAPLIWAFFFCAIVSLFLLVEGVYRALELNDGNLVSQAGLFGASYFAVIYVVSRLASNLIRQEQLATQRGNELAMQQAINRLVIADMGDGILVLDHSGRVFEINPAAERMLGGNLTKEMLGIKLANIVALRPMAETLADMRQRSISGPGRNPEDDISFVSIPCYLDEGRAGLKSGFEVSSFGLRAERPHFVTHLKLRFILVEDSHLLPLSAQQALDRRYTIVFMQDVSDIENQAQQLKLASMGRLTASIAHEVRNPLSSISYAASLLNEDLSQLQPENPQARRLLRIVDDNVARLNQLIEDILKLSRKARTDVEAYPLMRVVRECVQDFSETRSIAPGLILISDEVDFQVTFDPGHLFEVLTNLLSNAVRYASGQPGSIQLHAMTSPNGRQELHIQDDGPAISYDVRAHLFEPFYTTSRMGTGLGLYMARELCLNNRSLLDYEYRVDDSQDDSAEPSGRFVINFSGLTVSS</sequence>
<dbReference type="CDD" id="cd00075">
    <property type="entry name" value="HATPase"/>
    <property type="match status" value="1"/>
</dbReference>
<dbReference type="GO" id="GO:0016020">
    <property type="term" value="C:membrane"/>
    <property type="evidence" value="ECO:0007669"/>
    <property type="project" value="UniProtKB-SubCell"/>
</dbReference>
<gene>
    <name evidence="16" type="ORF">H8K47_07380</name>
</gene>
<evidence type="ECO:0000256" key="3">
    <source>
        <dbReference type="ARBA" id="ARBA00012438"/>
    </source>
</evidence>
<dbReference type="CDD" id="cd00130">
    <property type="entry name" value="PAS"/>
    <property type="match status" value="1"/>
</dbReference>
<evidence type="ECO:0000259" key="14">
    <source>
        <dbReference type="PROSITE" id="PS50109"/>
    </source>
</evidence>
<evidence type="ECO:0000256" key="13">
    <source>
        <dbReference type="SAM" id="Phobius"/>
    </source>
</evidence>
<dbReference type="SMART" id="SM00387">
    <property type="entry name" value="HATPase_c"/>
    <property type="match status" value="1"/>
</dbReference>
<dbReference type="SUPFAM" id="SSF47384">
    <property type="entry name" value="Homodimeric domain of signal transducing histidine kinase"/>
    <property type="match status" value="1"/>
</dbReference>
<dbReference type="SUPFAM" id="SSF55785">
    <property type="entry name" value="PYP-like sensor domain (PAS domain)"/>
    <property type="match status" value="1"/>
</dbReference>
<evidence type="ECO:0000256" key="5">
    <source>
        <dbReference type="ARBA" id="ARBA00022679"/>
    </source>
</evidence>
<accession>A0A923I9M0</accession>
<evidence type="ECO:0000259" key="15">
    <source>
        <dbReference type="PROSITE" id="PS50112"/>
    </source>
</evidence>
<dbReference type="Proteomes" id="UP000612361">
    <property type="component" value="Unassembled WGS sequence"/>
</dbReference>
<dbReference type="InterPro" id="IPR005467">
    <property type="entry name" value="His_kinase_dom"/>
</dbReference>
<dbReference type="Gene3D" id="3.30.450.20">
    <property type="entry name" value="PAS domain"/>
    <property type="match status" value="1"/>
</dbReference>
<dbReference type="EC" id="2.7.13.3" evidence="3"/>
<dbReference type="GO" id="GO:0000155">
    <property type="term" value="F:phosphorelay sensor kinase activity"/>
    <property type="evidence" value="ECO:0007669"/>
    <property type="project" value="InterPro"/>
</dbReference>
<keyword evidence="11" id="KW-0902">Two-component regulatory system</keyword>
<dbReference type="GO" id="GO:0005524">
    <property type="term" value="F:ATP binding"/>
    <property type="evidence" value="ECO:0007669"/>
    <property type="project" value="UniProtKB-KW"/>
</dbReference>
<feature type="domain" description="PAS" evidence="15">
    <location>
        <begin position="196"/>
        <end position="232"/>
    </location>
</feature>
<dbReference type="CDD" id="cd00082">
    <property type="entry name" value="HisKA"/>
    <property type="match status" value="1"/>
</dbReference>
<dbReference type="InterPro" id="IPR003661">
    <property type="entry name" value="HisK_dim/P_dom"/>
</dbReference>
<dbReference type="PANTHER" id="PTHR42878">
    <property type="entry name" value="TWO-COMPONENT HISTIDINE KINASE"/>
    <property type="match status" value="1"/>
</dbReference>
<dbReference type="InterPro" id="IPR050351">
    <property type="entry name" value="BphY/WalK/GraS-like"/>
</dbReference>
<reference evidence="16" key="1">
    <citation type="submission" date="2020-08" db="EMBL/GenBank/DDBJ databases">
        <title>Novel species isolated from subtropical streams in China.</title>
        <authorList>
            <person name="Lu H."/>
        </authorList>
    </citation>
    <scope>NUCLEOTIDE SEQUENCE</scope>
    <source>
        <strain evidence="16">CY7W</strain>
    </source>
</reference>
<evidence type="ECO:0000313" key="17">
    <source>
        <dbReference type="Proteomes" id="UP000612361"/>
    </source>
</evidence>
<evidence type="ECO:0000256" key="10">
    <source>
        <dbReference type="ARBA" id="ARBA00022989"/>
    </source>
</evidence>
<dbReference type="GO" id="GO:0006355">
    <property type="term" value="P:regulation of DNA-templated transcription"/>
    <property type="evidence" value="ECO:0007669"/>
    <property type="project" value="InterPro"/>
</dbReference>
<dbReference type="EMBL" id="JACOGG010000006">
    <property type="protein sequence ID" value="MBC3935175.1"/>
    <property type="molecule type" value="Genomic_DNA"/>
</dbReference>
<feature type="transmembrane region" description="Helical" evidence="13">
    <location>
        <begin position="20"/>
        <end position="39"/>
    </location>
</feature>
<dbReference type="InterPro" id="IPR036097">
    <property type="entry name" value="HisK_dim/P_sf"/>
</dbReference>
<keyword evidence="9" id="KW-0067">ATP-binding</keyword>
<dbReference type="RefSeq" id="WP_186880761.1">
    <property type="nucleotide sequence ID" value="NZ_JACOGG010000006.1"/>
</dbReference>
<keyword evidence="12 13" id="KW-0472">Membrane</keyword>
<keyword evidence="4" id="KW-0597">Phosphoprotein</keyword>
<comment type="catalytic activity">
    <reaction evidence="1">
        <text>ATP + protein L-histidine = ADP + protein N-phospho-L-histidine.</text>
        <dbReference type="EC" id="2.7.13.3"/>
    </reaction>
</comment>
<dbReference type="InterPro" id="IPR036890">
    <property type="entry name" value="HATPase_C_sf"/>
</dbReference>
<keyword evidence="8" id="KW-0418">Kinase</keyword>
<evidence type="ECO:0000256" key="2">
    <source>
        <dbReference type="ARBA" id="ARBA00004141"/>
    </source>
</evidence>
<dbReference type="SMART" id="SM00388">
    <property type="entry name" value="HisKA"/>
    <property type="match status" value="1"/>
</dbReference>
<feature type="domain" description="Histidine kinase" evidence="14">
    <location>
        <begin position="368"/>
        <end position="552"/>
    </location>
</feature>
<evidence type="ECO:0000256" key="12">
    <source>
        <dbReference type="ARBA" id="ARBA00023136"/>
    </source>
</evidence>
<dbReference type="SMART" id="SM00091">
    <property type="entry name" value="PAS"/>
    <property type="match status" value="1"/>
</dbReference>
<keyword evidence="7" id="KW-0547">Nucleotide-binding</keyword>
<name>A0A923I9M0_9BURK</name>
<feature type="transmembrane region" description="Helical" evidence="13">
    <location>
        <begin position="110"/>
        <end position="139"/>
    </location>
</feature>
<protein>
    <recommendedName>
        <fullName evidence="3">histidine kinase</fullName>
        <ecNumber evidence="3">2.7.13.3</ecNumber>
    </recommendedName>
</protein>
<keyword evidence="17" id="KW-1185">Reference proteome</keyword>
<dbReference type="AlphaFoldDB" id="A0A923I9M0"/>
<dbReference type="InterPro" id="IPR013767">
    <property type="entry name" value="PAS_fold"/>
</dbReference>
<proteinExistence type="predicted"/>
<evidence type="ECO:0000313" key="16">
    <source>
        <dbReference type="EMBL" id="MBC3935175.1"/>
    </source>
</evidence>
<dbReference type="PANTHER" id="PTHR42878:SF7">
    <property type="entry name" value="SENSOR HISTIDINE KINASE GLRK"/>
    <property type="match status" value="1"/>
</dbReference>
<dbReference type="Gene3D" id="1.10.287.130">
    <property type="match status" value="1"/>
</dbReference>
<dbReference type="GO" id="GO:0007234">
    <property type="term" value="P:osmosensory signaling via phosphorelay pathway"/>
    <property type="evidence" value="ECO:0007669"/>
    <property type="project" value="TreeGrafter"/>
</dbReference>
<dbReference type="Pfam" id="PF00512">
    <property type="entry name" value="HisKA"/>
    <property type="match status" value="1"/>
</dbReference>
<dbReference type="GO" id="GO:0000156">
    <property type="term" value="F:phosphorelay response regulator activity"/>
    <property type="evidence" value="ECO:0007669"/>
    <property type="project" value="TreeGrafter"/>
</dbReference>
<evidence type="ECO:0000256" key="6">
    <source>
        <dbReference type="ARBA" id="ARBA00022692"/>
    </source>
</evidence>
<dbReference type="InterPro" id="IPR000014">
    <property type="entry name" value="PAS"/>
</dbReference>
<evidence type="ECO:0000256" key="11">
    <source>
        <dbReference type="ARBA" id="ARBA00023012"/>
    </source>
</evidence>
<dbReference type="GO" id="GO:0030295">
    <property type="term" value="F:protein kinase activator activity"/>
    <property type="evidence" value="ECO:0007669"/>
    <property type="project" value="TreeGrafter"/>
</dbReference>